<evidence type="ECO:0000313" key="2">
    <source>
        <dbReference type="Proteomes" id="UP000252081"/>
    </source>
</evidence>
<dbReference type="AlphaFoldDB" id="A0A366KWD3"/>
<proteinExistence type="predicted"/>
<keyword evidence="2" id="KW-1185">Reference proteome</keyword>
<dbReference type="EMBL" id="QNQU01000014">
    <property type="protein sequence ID" value="RBQ05394.1"/>
    <property type="molecule type" value="Genomic_DNA"/>
</dbReference>
<organism evidence="1 2">
    <name type="scientific">Pedobacter miscanthi</name>
    <dbReference type="NCBI Taxonomy" id="2259170"/>
    <lineage>
        <taxon>Bacteria</taxon>
        <taxon>Pseudomonadati</taxon>
        <taxon>Bacteroidota</taxon>
        <taxon>Sphingobacteriia</taxon>
        <taxon>Sphingobacteriales</taxon>
        <taxon>Sphingobacteriaceae</taxon>
        <taxon>Pedobacter</taxon>
    </lineage>
</organism>
<accession>A0A366KWD3</accession>
<name>A0A366KWD3_9SPHI</name>
<dbReference type="RefSeq" id="WP_113950050.1">
    <property type="nucleotide sequence ID" value="NZ_QNQU01000014.1"/>
</dbReference>
<reference evidence="1 2" key="1">
    <citation type="submission" date="2018-07" db="EMBL/GenBank/DDBJ databases">
        <title>A draft genome of a endophytic bacteria, a new species of Pedobacter.</title>
        <authorList>
            <person name="Zhang Z.D."/>
            <person name="Chen Z.J."/>
        </authorList>
    </citation>
    <scope>NUCLEOTIDE SEQUENCE [LARGE SCALE GENOMIC DNA]</scope>
    <source>
        <strain evidence="1 2">RS10</strain>
    </source>
</reference>
<dbReference type="Proteomes" id="UP000252081">
    <property type="component" value="Unassembled WGS sequence"/>
</dbReference>
<gene>
    <name evidence="1" type="ORF">DRW42_17085</name>
</gene>
<sequence length="79" mass="9328">MSILVNTKNEQEEKVLIAFLDSLDYKYQSDINNDPVKVDEAFLNQYNDELDQADKEIEAGDFISHKDVEQLFEKRRKVF</sequence>
<evidence type="ECO:0000313" key="1">
    <source>
        <dbReference type="EMBL" id="RBQ05394.1"/>
    </source>
</evidence>
<dbReference type="OrthoDB" id="798308at2"/>
<protein>
    <submittedName>
        <fullName evidence="1">Uncharacterized protein</fullName>
    </submittedName>
</protein>
<comment type="caution">
    <text evidence="1">The sequence shown here is derived from an EMBL/GenBank/DDBJ whole genome shotgun (WGS) entry which is preliminary data.</text>
</comment>